<evidence type="ECO:0000313" key="6">
    <source>
        <dbReference type="Proteomes" id="UP000727490"/>
    </source>
</evidence>
<dbReference type="RefSeq" id="WP_219289826.1">
    <property type="nucleotide sequence ID" value="NZ_RPHB01000005.1"/>
</dbReference>
<dbReference type="GO" id="GO:0006526">
    <property type="term" value="P:L-arginine biosynthetic process"/>
    <property type="evidence" value="ECO:0007669"/>
    <property type="project" value="TreeGrafter"/>
</dbReference>
<keyword evidence="1" id="KW-0378">Hydrolase</keyword>
<protein>
    <submittedName>
        <fullName evidence="5">M20/M25/M40 family metallo-hydrolase</fullName>
    </submittedName>
</protein>
<evidence type="ECO:0000259" key="4">
    <source>
        <dbReference type="Pfam" id="PF07687"/>
    </source>
</evidence>
<dbReference type="InterPro" id="IPR050072">
    <property type="entry name" value="Peptidase_M20A"/>
</dbReference>
<dbReference type="PROSITE" id="PS00758">
    <property type="entry name" value="ARGE_DAPE_CPG2_1"/>
    <property type="match status" value="1"/>
</dbReference>
<feature type="domain" description="Peptidase M20 dimerisation" evidence="4">
    <location>
        <begin position="172"/>
        <end position="276"/>
    </location>
</feature>
<dbReference type="Pfam" id="PF07687">
    <property type="entry name" value="M20_dimer"/>
    <property type="match status" value="1"/>
</dbReference>
<dbReference type="CDD" id="cd05651">
    <property type="entry name" value="M20_ArgE_DapE-like"/>
    <property type="match status" value="1"/>
</dbReference>
<sequence length="359" mass="39758">MTIESSELEKLFFQAKDLLAQLISTPSFSKGEEETADLIEQFFSRKGISTERSGNNVWAYNKHFDPDKPCLLLNSHHDTVKPNEGYTNEPFDPIEKDGKLFGLGSNDAGGCLVSLISTFCYFYNKDLSYNLILVASAEEEISGKNGIESILDELPDFELAIVGEPTLMDLAVAEKGLMVIDAKVKGKAGHAAREEGENALYKALDDLLVIRDFQFERESVFLGKTKVSATVIQAGSQHNVIPDTCTFTLDVRVTDSYTLEEALEELRSHLKAELVPRSLRLNSSKVPDGHKILKVAEKLNLRQYGSPTLSDQALIPYPSVKIGPGDSARSHTADEFIFINEIRQGIEGYISIINTYLSI</sequence>
<dbReference type="GO" id="GO:0008777">
    <property type="term" value="F:acetylornithine deacetylase activity"/>
    <property type="evidence" value="ECO:0007669"/>
    <property type="project" value="TreeGrafter"/>
</dbReference>
<dbReference type="InterPro" id="IPR011650">
    <property type="entry name" value="Peptidase_M20_dimer"/>
</dbReference>
<dbReference type="Pfam" id="PF01546">
    <property type="entry name" value="Peptidase_M20"/>
    <property type="match status" value="1"/>
</dbReference>
<evidence type="ECO:0000313" key="5">
    <source>
        <dbReference type="EMBL" id="MBW3468471.1"/>
    </source>
</evidence>
<keyword evidence="2" id="KW-0862">Zinc</keyword>
<evidence type="ECO:0000256" key="1">
    <source>
        <dbReference type="ARBA" id="ARBA00022801"/>
    </source>
</evidence>
<keyword evidence="3" id="KW-0170">Cobalt</keyword>
<name>A0A951MFC9_9BACT</name>
<accession>A0A951MFC9</accession>
<dbReference type="EMBL" id="RPHB01000005">
    <property type="protein sequence ID" value="MBW3468471.1"/>
    <property type="molecule type" value="Genomic_DNA"/>
</dbReference>
<dbReference type="Proteomes" id="UP000727490">
    <property type="component" value="Unassembled WGS sequence"/>
</dbReference>
<evidence type="ECO:0000256" key="3">
    <source>
        <dbReference type="ARBA" id="ARBA00023285"/>
    </source>
</evidence>
<dbReference type="InterPro" id="IPR001261">
    <property type="entry name" value="ArgE/DapE_CS"/>
</dbReference>
<keyword evidence="6" id="KW-1185">Reference proteome</keyword>
<dbReference type="InterPro" id="IPR002933">
    <property type="entry name" value="Peptidase_M20"/>
</dbReference>
<evidence type="ECO:0000256" key="2">
    <source>
        <dbReference type="ARBA" id="ARBA00022833"/>
    </source>
</evidence>
<dbReference type="AlphaFoldDB" id="A0A951MFC9"/>
<reference evidence="5 6" key="1">
    <citation type="journal article" date="2020" name="Syst. Appl. Microbiol.">
        <title>Arthrospiribacter ruber gen. nov., sp. nov., a novel bacterium isolated from Arthrospira cultures.</title>
        <authorList>
            <person name="Waleron M."/>
            <person name="Misztak A."/>
            <person name="Waleron M.M."/>
            <person name="Furmaniak M."/>
            <person name="Mrozik A."/>
            <person name="Waleron K."/>
        </authorList>
    </citation>
    <scope>NUCLEOTIDE SEQUENCE [LARGE SCALE GENOMIC DNA]</scope>
    <source>
        <strain evidence="5 6">DPMB0001</strain>
    </source>
</reference>
<organism evidence="5 6">
    <name type="scientific">Arthrospiribacter ruber</name>
    <dbReference type="NCBI Taxonomy" id="2487934"/>
    <lineage>
        <taxon>Bacteria</taxon>
        <taxon>Pseudomonadati</taxon>
        <taxon>Bacteroidota</taxon>
        <taxon>Cytophagia</taxon>
        <taxon>Cytophagales</taxon>
        <taxon>Cyclobacteriaceae</taxon>
        <taxon>Arthrospiribacter</taxon>
    </lineage>
</organism>
<proteinExistence type="predicted"/>
<comment type="caution">
    <text evidence="5">The sequence shown here is derived from an EMBL/GenBank/DDBJ whole genome shotgun (WGS) entry which is preliminary data.</text>
</comment>
<gene>
    <name evidence="5" type="ORF">EGN73_11705</name>
</gene>
<dbReference type="PANTHER" id="PTHR43808:SF31">
    <property type="entry name" value="N-ACETYL-L-CITRULLINE DEACETYLASE"/>
    <property type="match status" value="1"/>
</dbReference>
<dbReference type="PANTHER" id="PTHR43808">
    <property type="entry name" value="ACETYLORNITHINE DEACETYLASE"/>
    <property type="match status" value="1"/>
</dbReference>